<feature type="compositionally biased region" description="Gly residues" evidence="6">
    <location>
        <begin position="896"/>
        <end position="924"/>
    </location>
</feature>
<comment type="similarity">
    <text evidence="5">Belongs to the UPF0182 family.</text>
</comment>
<feature type="transmembrane region" description="Helical" evidence="5">
    <location>
        <begin position="109"/>
        <end position="128"/>
    </location>
</feature>
<dbReference type="PANTHER" id="PTHR39344">
    <property type="entry name" value="UPF0182 PROTEIN SLL1060"/>
    <property type="match status" value="1"/>
</dbReference>
<feature type="transmembrane region" description="Helical" evidence="5">
    <location>
        <begin position="208"/>
        <end position="225"/>
    </location>
</feature>
<feature type="compositionally biased region" description="Low complexity" evidence="6">
    <location>
        <begin position="705"/>
        <end position="718"/>
    </location>
</feature>
<feature type="transmembrane region" description="Helical" evidence="5">
    <location>
        <begin position="282"/>
        <end position="302"/>
    </location>
</feature>
<reference evidence="7" key="1">
    <citation type="submission" date="2024-05" db="EMBL/GenBank/DDBJ databases">
        <title>The Natural Products Discovery Center: Release of the First 8490 Sequenced Strains for Exploring Actinobacteria Biosynthetic Diversity.</title>
        <authorList>
            <person name="Kalkreuter E."/>
            <person name="Kautsar S.A."/>
            <person name="Yang D."/>
            <person name="Bader C.D."/>
            <person name="Teijaro C.N."/>
            <person name="Fluegel L."/>
            <person name="Davis C.M."/>
            <person name="Simpson J.R."/>
            <person name="Lauterbach L."/>
            <person name="Steele A.D."/>
            <person name="Gui C."/>
            <person name="Meng S."/>
            <person name="Li G."/>
            <person name="Viehrig K."/>
            <person name="Ye F."/>
            <person name="Su P."/>
            <person name="Kiefer A.F."/>
            <person name="Nichols A."/>
            <person name="Cepeda A.J."/>
            <person name="Yan W."/>
            <person name="Fan B."/>
            <person name="Jiang Y."/>
            <person name="Adhikari A."/>
            <person name="Zheng C.-J."/>
            <person name="Schuster L."/>
            <person name="Cowan T.M."/>
            <person name="Smanski M.J."/>
            <person name="Chevrette M.G."/>
            <person name="de Carvalho L.P.S."/>
            <person name="Shen B."/>
        </authorList>
    </citation>
    <scope>NUCLEOTIDE SEQUENCE</scope>
    <source>
        <strain evidence="7">NPDC080035</strain>
    </source>
</reference>
<organism evidence="7">
    <name type="scientific">Leifsonia sp. NPDC080035</name>
    <dbReference type="NCBI Taxonomy" id="3143936"/>
    <lineage>
        <taxon>Bacteria</taxon>
        <taxon>Bacillati</taxon>
        <taxon>Actinomycetota</taxon>
        <taxon>Actinomycetes</taxon>
        <taxon>Micrococcales</taxon>
        <taxon>Microbacteriaceae</taxon>
        <taxon>Leifsonia</taxon>
    </lineage>
</organism>
<keyword evidence="1 5" id="KW-1003">Cell membrane</keyword>
<accession>A0AAU7GB45</accession>
<dbReference type="PANTHER" id="PTHR39344:SF1">
    <property type="entry name" value="UPF0182 PROTEIN SLL1060"/>
    <property type="match status" value="1"/>
</dbReference>
<feature type="region of interest" description="Disordered" evidence="6">
    <location>
        <begin position="700"/>
        <end position="720"/>
    </location>
</feature>
<evidence type="ECO:0000256" key="6">
    <source>
        <dbReference type="SAM" id="MobiDB-lite"/>
    </source>
</evidence>
<dbReference type="AlphaFoldDB" id="A0AAU7GB45"/>
<dbReference type="EMBL" id="CP157390">
    <property type="protein sequence ID" value="XBM47298.1"/>
    <property type="molecule type" value="Genomic_DNA"/>
</dbReference>
<feature type="transmembrane region" description="Helical" evidence="5">
    <location>
        <begin position="256"/>
        <end position="275"/>
    </location>
</feature>
<evidence type="ECO:0000256" key="5">
    <source>
        <dbReference type="HAMAP-Rule" id="MF_01600"/>
    </source>
</evidence>
<dbReference type="HAMAP" id="MF_01600">
    <property type="entry name" value="UPF0182"/>
    <property type="match status" value="1"/>
</dbReference>
<name>A0AAU7GB45_9MICO</name>
<dbReference type="GO" id="GO:0005576">
    <property type="term" value="C:extracellular region"/>
    <property type="evidence" value="ECO:0007669"/>
    <property type="project" value="TreeGrafter"/>
</dbReference>
<feature type="region of interest" description="Disordered" evidence="6">
    <location>
        <begin position="885"/>
        <end position="933"/>
    </location>
</feature>
<evidence type="ECO:0000256" key="1">
    <source>
        <dbReference type="ARBA" id="ARBA00022475"/>
    </source>
</evidence>
<evidence type="ECO:0000256" key="2">
    <source>
        <dbReference type="ARBA" id="ARBA00022692"/>
    </source>
</evidence>
<comment type="subcellular location">
    <subcellularLocation>
        <location evidence="5">Cell membrane</location>
        <topology evidence="5">Multi-pass membrane protein</topology>
    </subcellularLocation>
</comment>
<feature type="transmembrane region" description="Helical" evidence="5">
    <location>
        <begin position="166"/>
        <end position="188"/>
    </location>
</feature>
<dbReference type="Pfam" id="PF03699">
    <property type="entry name" value="UPF0182"/>
    <property type="match status" value="1"/>
</dbReference>
<evidence type="ECO:0000256" key="3">
    <source>
        <dbReference type="ARBA" id="ARBA00022989"/>
    </source>
</evidence>
<evidence type="ECO:0000256" key="4">
    <source>
        <dbReference type="ARBA" id="ARBA00023136"/>
    </source>
</evidence>
<proteinExistence type="inferred from homology"/>
<feature type="transmembrane region" description="Helical" evidence="5">
    <location>
        <begin position="15"/>
        <end position="37"/>
    </location>
</feature>
<protein>
    <recommendedName>
        <fullName evidence="5">UPF0182 protein AAME72_14560</fullName>
    </recommendedName>
</protein>
<dbReference type="RefSeq" id="WP_348787271.1">
    <property type="nucleotide sequence ID" value="NZ_CP157390.1"/>
</dbReference>
<dbReference type="InterPro" id="IPR005372">
    <property type="entry name" value="UPF0182"/>
</dbReference>
<evidence type="ECO:0000313" key="7">
    <source>
        <dbReference type="EMBL" id="XBM47298.1"/>
    </source>
</evidence>
<dbReference type="GO" id="GO:0005886">
    <property type="term" value="C:plasma membrane"/>
    <property type="evidence" value="ECO:0007669"/>
    <property type="project" value="UniProtKB-SubCell"/>
</dbReference>
<keyword evidence="3 5" id="KW-1133">Transmembrane helix</keyword>
<keyword evidence="2 5" id="KW-0812">Transmembrane</keyword>
<sequence>MTSTAAVRPAGRRRAAVWITLGVIVALIILFFVFAGLYADILWYQQLGFLNVLTTQWFAGIAMFFIGFLGMALPLWLSIQLAYRLRPVYAKLNTQLDRYQQVIEPLRRLAMYGIPIVFGIFAGVSTASRWQTAALWLNGTSYGKTDPLFHLDIGFYLFALPFYRSAVGFASAVVLISLIATLATCYLYGSIRISGREVRISKSARVQISIVAALYLLLQGISIWLDRYATVTDSNVNDLVNGAAYTDVNATIPARAVLAGAAVFVAILFIVTAFVGRWRFPIVGTALLIVAAIVVGAVYPWVIQKFQVDPSQKTLETPYIQDSINATRDAYDLSDIQVIPYNATTDAQPGALRKDAQTTAQIRIIDPAVVSPSFQQLQQFRQYYSFPRNLNVDRYEVKGNEQDAVVAVRELNQDGLTSRSWFNDTVVYTHGYGLVAAYGNQRSSDGQPVFMESGIPVQGNLGEYEPRVYFGQKSPTYSIVGAPKGSKSVELDYPGGENDAQQTYTTFSGNGGPKLDNVFSRLVYALKFQDEQILLSDAVNSDSQILYDRDPIKRVQKVAPYLTLDSQAYPAVVDGRIKWIIDGYTTSDQYPYSHVGSLTDAIADTETPKPAYAFDDINYIRNSVKATVDAYDGSVTLYAWDAKDPILKTWQKIFPTTVKPVSDMSAQLLSHVRYPQDLFKVQRSVLGQYHVTDAGSFYSREDAWTTPNDPTSSPSDPTLQPPYYLTMQMPGQESPTFSLYSTFIPQAAGDSSRSVLKGYLAVDADAGASKGKVASGYGKLRLLSLPSSDTVPGPGQVQNNFDSDPAVSQALNLLRQGKTEIINGNLLTLPVGGGLLYVQPVYVKSTGETSYPLLQKVLVSFGDQIAFEDTLDQALDQLFGGDSGATAGDNNVPSTGGSGGSGGSGGTGGSGGSGSTGGGSGSTGGEQNNAALQQALQQAKQALADRQAALKAGDWAAYGVADQKLQQALAAALAAEGSGSTAPKK</sequence>
<gene>
    <name evidence="7" type="ORF">AAME72_14560</name>
</gene>
<feature type="transmembrane region" description="Helical" evidence="5">
    <location>
        <begin position="57"/>
        <end position="77"/>
    </location>
</feature>
<keyword evidence="4 5" id="KW-0472">Membrane</keyword>